<sequence>MKKNIFIFFSIIAFASCQYFVQEEPKHAIARVGEQYLFASDIAAIMPKKYTTEDSINIVKNHINNWAINQLLLENAQRNIPEDKKAHFEKLVDEYRSDLYTNAYKEILINNAIDTIINKQDMSYFYEKNKDIFTLNESLIKLRYVQFPKREDNKTKKMTLKQKREIEKQNNWQQKVREQFKRFNQQDIKELDSISIQFPAIYLNDSTWVKTESVIKRFPFLDKNINESRNFFIEHKEDDQVYLIQVKDVLRISEQAPMDYMENALKQIILNQRKLEFVKKLETDILNSGIKKKQFEIYE</sequence>
<dbReference type="RefSeq" id="WP_095916927.1">
    <property type="nucleotide sequence ID" value="NZ_CP022388.1"/>
</dbReference>
<dbReference type="GO" id="GO:0016853">
    <property type="term" value="F:isomerase activity"/>
    <property type="evidence" value="ECO:0007669"/>
    <property type="project" value="UniProtKB-KW"/>
</dbReference>
<organism evidence="1 2">
    <name type="scientific">Capnocytophaga canimorsus</name>
    <dbReference type="NCBI Taxonomy" id="28188"/>
    <lineage>
        <taxon>Bacteria</taxon>
        <taxon>Pseudomonadati</taxon>
        <taxon>Bacteroidota</taxon>
        <taxon>Flavobacteriia</taxon>
        <taxon>Flavobacteriales</taxon>
        <taxon>Flavobacteriaceae</taxon>
        <taxon>Capnocytophaga</taxon>
    </lineage>
</organism>
<gene>
    <name evidence="1" type="ORF">CGC56_04095</name>
</gene>
<dbReference type="Proteomes" id="UP000243136">
    <property type="component" value="Chromosome"/>
</dbReference>
<dbReference type="PROSITE" id="PS51257">
    <property type="entry name" value="PROKAR_LIPOPROTEIN"/>
    <property type="match status" value="1"/>
</dbReference>
<dbReference type="AlphaFoldDB" id="A0A250G5A5"/>
<keyword evidence="1" id="KW-0413">Isomerase</keyword>
<evidence type="ECO:0000313" key="2">
    <source>
        <dbReference type="Proteomes" id="UP000243136"/>
    </source>
</evidence>
<protein>
    <submittedName>
        <fullName evidence="1">Peptidylprolyl isomerase</fullName>
    </submittedName>
</protein>
<accession>A0A250G5A5</accession>
<proteinExistence type="predicted"/>
<reference evidence="2" key="1">
    <citation type="submission" date="2017-06" db="EMBL/GenBank/DDBJ databases">
        <title>Capnocytophaga spp. assemblies.</title>
        <authorList>
            <person name="Gulvik C.A."/>
        </authorList>
    </citation>
    <scope>NUCLEOTIDE SEQUENCE [LARGE SCALE GENOMIC DNA]</scope>
    <source>
        <strain evidence="2">H5594</strain>
    </source>
</reference>
<evidence type="ECO:0000313" key="1">
    <source>
        <dbReference type="EMBL" id="ATA91416.1"/>
    </source>
</evidence>
<dbReference type="EMBL" id="CP022388">
    <property type="protein sequence ID" value="ATA91416.1"/>
    <property type="molecule type" value="Genomic_DNA"/>
</dbReference>
<name>A0A250G5A5_9FLAO</name>